<name>A0ABR3FGN6_9AGAR</name>
<organism evidence="3 4">
    <name type="scientific">Marasmius crinis-equi</name>
    <dbReference type="NCBI Taxonomy" id="585013"/>
    <lineage>
        <taxon>Eukaryota</taxon>
        <taxon>Fungi</taxon>
        <taxon>Dikarya</taxon>
        <taxon>Basidiomycota</taxon>
        <taxon>Agaricomycotina</taxon>
        <taxon>Agaricomycetes</taxon>
        <taxon>Agaricomycetidae</taxon>
        <taxon>Agaricales</taxon>
        <taxon>Marasmiineae</taxon>
        <taxon>Marasmiaceae</taxon>
        <taxon>Marasmius</taxon>
    </lineage>
</organism>
<dbReference type="Gene3D" id="3.20.20.100">
    <property type="entry name" value="NADP-dependent oxidoreductase domain"/>
    <property type="match status" value="1"/>
</dbReference>
<proteinExistence type="predicted"/>
<gene>
    <name evidence="3" type="ORF">V5O48_007494</name>
</gene>
<evidence type="ECO:0000256" key="1">
    <source>
        <dbReference type="ARBA" id="ARBA00022857"/>
    </source>
</evidence>
<keyword evidence="4" id="KW-1185">Reference proteome</keyword>
<comment type="caution">
    <text evidence="3">The sequence shown here is derived from an EMBL/GenBank/DDBJ whole genome shotgun (WGS) entry which is preliminary data.</text>
</comment>
<accession>A0ABR3FGN6</accession>
<dbReference type="InterPro" id="IPR036812">
    <property type="entry name" value="NAD(P)_OxRdtase_dom_sf"/>
</dbReference>
<sequence>MTANSQTASVYYRRLGSSGLKVSVPILGTMSMGTSKWQPWVADEEQSIQVLKAAWDRGINTFDTANFYSNGESERVLGKFIKQYDIPRNQIILATKCWGLVSESDPTVFTPAAPPSFLNKREHINQHGLSRAAILNQVDASLERLGTTYIDLLQIHRYDPDTPAEETMKALHDLVQTGKVRYIGASSMRAWQFAYLNEVAGRNGWTKFVVMQDEYSLLYREEEREMHAYCKFNGIGIITWGPLHSGLLARPLHSEEETRLKYFKGTPLQYIGTEADSAVIRRVEEVANKRGVSMAKVSLAWITSKVTTPIIGTASLKSLEENVVGEEFTLTDDEARYLEEPYVPKRVRGHL</sequence>
<dbReference type="CDD" id="cd19079">
    <property type="entry name" value="AKR_EcYajO-like"/>
    <property type="match status" value="1"/>
</dbReference>
<dbReference type="PANTHER" id="PTHR43364">
    <property type="entry name" value="NADH-SPECIFIC METHYLGLYOXAL REDUCTASE-RELATED"/>
    <property type="match status" value="1"/>
</dbReference>
<dbReference type="EMBL" id="JBAHYK010000395">
    <property type="protein sequence ID" value="KAL0574455.1"/>
    <property type="molecule type" value="Genomic_DNA"/>
</dbReference>
<dbReference type="InterPro" id="IPR050523">
    <property type="entry name" value="AKR_Detox_Biosynth"/>
</dbReference>
<dbReference type="Pfam" id="PF00248">
    <property type="entry name" value="Aldo_ket_red"/>
    <property type="match status" value="1"/>
</dbReference>
<dbReference type="InterPro" id="IPR023210">
    <property type="entry name" value="NADP_OxRdtase_dom"/>
</dbReference>
<protein>
    <recommendedName>
        <fullName evidence="2">NADP-dependent oxidoreductase domain-containing protein</fullName>
    </recommendedName>
</protein>
<dbReference type="Proteomes" id="UP001465976">
    <property type="component" value="Unassembled WGS sequence"/>
</dbReference>
<keyword evidence="1" id="KW-0521">NADP</keyword>
<evidence type="ECO:0000313" key="3">
    <source>
        <dbReference type="EMBL" id="KAL0574455.1"/>
    </source>
</evidence>
<dbReference type="SUPFAM" id="SSF51430">
    <property type="entry name" value="NAD(P)-linked oxidoreductase"/>
    <property type="match status" value="1"/>
</dbReference>
<reference evidence="3 4" key="1">
    <citation type="submission" date="2024-02" db="EMBL/GenBank/DDBJ databases">
        <title>A draft genome for the cacao thread blight pathogen Marasmius crinis-equi.</title>
        <authorList>
            <person name="Cohen S.P."/>
            <person name="Baruah I.K."/>
            <person name="Amoako-Attah I."/>
            <person name="Bukari Y."/>
            <person name="Meinhardt L.W."/>
            <person name="Bailey B.A."/>
        </authorList>
    </citation>
    <scope>NUCLEOTIDE SEQUENCE [LARGE SCALE GENOMIC DNA]</scope>
    <source>
        <strain evidence="3 4">GH-76</strain>
    </source>
</reference>
<dbReference type="PANTHER" id="PTHR43364:SF9">
    <property type="entry name" value="OXIDOREDUCTASE"/>
    <property type="match status" value="1"/>
</dbReference>
<evidence type="ECO:0000313" key="4">
    <source>
        <dbReference type="Proteomes" id="UP001465976"/>
    </source>
</evidence>
<evidence type="ECO:0000259" key="2">
    <source>
        <dbReference type="Pfam" id="PF00248"/>
    </source>
</evidence>
<feature type="domain" description="NADP-dependent oxidoreductase" evidence="2">
    <location>
        <begin position="26"/>
        <end position="340"/>
    </location>
</feature>